<evidence type="ECO:0000313" key="1">
    <source>
        <dbReference type="EMBL" id="RDX69547.1"/>
    </source>
</evidence>
<dbReference type="AlphaFoldDB" id="A0A371EU34"/>
<evidence type="ECO:0000313" key="2">
    <source>
        <dbReference type="Proteomes" id="UP000257109"/>
    </source>
</evidence>
<organism evidence="1 2">
    <name type="scientific">Mucuna pruriens</name>
    <name type="common">Velvet bean</name>
    <name type="synonym">Dolichos pruriens</name>
    <dbReference type="NCBI Taxonomy" id="157652"/>
    <lineage>
        <taxon>Eukaryota</taxon>
        <taxon>Viridiplantae</taxon>
        <taxon>Streptophyta</taxon>
        <taxon>Embryophyta</taxon>
        <taxon>Tracheophyta</taxon>
        <taxon>Spermatophyta</taxon>
        <taxon>Magnoliopsida</taxon>
        <taxon>eudicotyledons</taxon>
        <taxon>Gunneridae</taxon>
        <taxon>Pentapetalae</taxon>
        <taxon>rosids</taxon>
        <taxon>fabids</taxon>
        <taxon>Fabales</taxon>
        <taxon>Fabaceae</taxon>
        <taxon>Papilionoideae</taxon>
        <taxon>50 kb inversion clade</taxon>
        <taxon>NPAAA clade</taxon>
        <taxon>indigoferoid/millettioid clade</taxon>
        <taxon>Phaseoleae</taxon>
        <taxon>Mucuna</taxon>
    </lineage>
</organism>
<protein>
    <recommendedName>
        <fullName evidence="3">Mitochondrial protein</fullName>
    </recommendedName>
</protein>
<accession>A0A371EU34</accession>
<sequence length="70" mass="8073">MIIIGDDEIEKITLKETLTTQCEMKELGKLKNFLGMGVAYSKQGILSPKEISRFMHDPKERHLQVVERIL</sequence>
<comment type="caution">
    <text evidence="1">The sequence shown here is derived from an EMBL/GenBank/DDBJ whole genome shotgun (WGS) entry which is preliminary data.</text>
</comment>
<dbReference type="EMBL" id="QJKJ01012066">
    <property type="protein sequence ID" value="RDX69547.1"/>
    <property type="molecule type" value="Genomic_DNA"/>
</dbReference>
<name>A0A371EU34_MUCPR</name>
<dbReference type="Proteomes" id="UP000257109">
    <property type="component" value="Unassembled WGS sequence"/>
</dbReference>
<keyword evidence="2" id="KW-1185">Reference proteome</keyword>
<reference evidence="1" key="1">
    <citation type="submission" date="2018-05" db="EMBL/GenBank/DDBJ databases">
        <title>Draft genome of Mucuna pruriens seed.</title>
        <authorList>
            <person name="Nnadi N.E."/>
            <person name="Vos R."/>
            <person name="Hasami M.H."/>
            <person name="Devisetty U.K."/>
            <person name="Aguiy J.C."/>
        </authorList>
    </citation>
    <scope>NUCLEOTIDE SEQUENCE [LARGE SCALE GENOMIC DNA]</scope>
    <source>
        <strain evidence="1">JCA_2017</strain>
    </source>
</reference>
<feature type="non-terminal residue" evidence="1">
    <location>
        <position position="1"/>
    </location>
</feature>
<evidence type="ECO:0008006" key="3">
    <source>
        <dbReference type="Google" id="ProtNLM"/>
    </source>
</evidence>
<proteinExistence type="predicted"/>
<gene>
    <name evidence="1" type="ORF">CR513_51331</name>
</gene>
<dbReference type="OrthoDB" id="414945at2759"/>